<accession>A0A913X7V1</accession>
<dbReference type="InterPro" id="IPR008978">
    <property type="entry name" value="HSP20-like_chaperone"/>
</dbReference>
<sequence length="156" mass="17635">MAENFDERSGVIYSNTPWGRWAQTIEDVFIEIDVPCGTRGKNIQCDIKINNLTCVVRDKEIIKGKLFGRVIPDESVWTLEDQTLIRIVLVKSEQNPAKGWKSLLVDQYQVDPFTFNEMEKKLTLERFQKENPGFDFSGADVSGNYSKGGPSIPGTS</sequence>
<dbReference type="RefSeq" id="XP_020900354.1">
    <property type="nucleotide sequence ID" value="XM_021044695.1"/>
</dbReference>
<keyword evidence="4" id="KW-1185">Reference proteome</keyword>
<evidence type="ECO:0000313" key="4">
    <source>
        <dbReference type="Proteomes" id="UP000887567"/>
    </source>
</evidence>
<dbReference type="OMA" id="RDVECSL"/>
<dbReference type="GO" id="GO:0051082">
    <property type="term" value="F:unfolded protein binding"/>
    <property type="evidence" value="ECO:0007669"/>
    <property type="project" value="TreeGrafter"/>
</dbReference>
<dbReference type="GO" id="GO:0005737">
    <property type="term" value="C:cytoplasm"/>
    <property type="evidence" value="ECO:0007669"/>
    <property type="project" value="TreeGrafter"/>
</dbReference>
<dbReference type="Proteomes" id="UP000887567">
    <property type="component" value="Unplaced"/>
</dbReference>
<feature type="domain" description="CS" evidence="2">
    <location>
        <begin position="14"/>
        <end position="104"/>
    </location>
</feature>
<dbReference type="EnsemblMetazoa" id="XM_021044695.1">
    <property type="protein sequence ID" value="XP_020900354.1"/>
    <property type="gene ID" value="LOC110238997"/>
</dbReference>
<dbReference type="OrthoDB" id="515366at2759"/>
<evidence type="ECO:0000313" key="3">
    <source>
        <dbReference type="EnsemblMetazoa" id="XP_020900354.1"/>
    </source>
</evidence>
<dbReference type="Pfam" id="PF04969">
    <property type="entry name" value="CS"/>
    <property type="match status" value="1"/>
</dbReference>
<organism evidence="3 4">
    <name type="scientific">Exaiptasia diaphana</name>
    <name type="common">Tropical sea anemone</name>
    <name type="synonym">Aiptasia pulchella</name>
    <dbReference type="NCBI Taxonomy" id="2652724"/>
    <lineage>
        <taxon>Eukaryota</taxon>
        <taxon>Metazoa</taxon>
        <taxon>Cnidaria</taxon>
        <taxon>Anthozoa</taxon>
        <taxon>Hexacorallia</taxon>
        <taxon>Actiniaria</taxon>
        <taxon>Aiptasiidae</taxon>
        <taxon>Exaiptasia</taxon>
    </lineage>
</organism>
<evidence type="ECO:0000256" key="1">
    <source>
        <dbReference type="SAM" id="MobiDB-lite"/>
    </source>
</evidence>
<reference evidence="3" key="1">
    <citation type="submission" date="2022-11" db="UniProtKB">
        <authorList>
            <consortium name="EnsemblMetazoa"/>
        </authorList>
    </citation>
    <scope>IDENTIFICATION</scope>
</reference>
<proteinExistence type="predicted"/>
<dbReference type="PANTHER" id="PTHR12356">
    <property type="entry name" value="NUCLEAR MOVEMENT PROTEIN NUDC"/>
    <property type="match status" value="1"/>
</dbReference>
<dbReference type="GeneID" id="110238997"/>
<evidence type="ECO:0000259" key="2">
    <source>
        <dbReference type="PROSITE" id="PS51203"/>
    </source>
</evidence>
<dbReference type="AlphaFoldDB" id="A0A913X7V1"/>
<dbReference type="Gene3D" id="2.60.40.790">
    <property type="match status" value="1"/>
</dbReference>
<dbReference type="KEGG" id="epa:110238997"/>
<dbReference type="InterPro" id="IPR037898">
    <property type="entry name" value="NudC_fam"/>
</dbReference>
<dbReference type="GO" id="GO:0006457">
    <property type="term" value="P:protein folding"/>
    <property type="evidence" value="ECO:0007669"/>
    <property type="project" value="TreeGrafter"/>
</dbReference>
<dbReference type="Gene3D" id="1.20.5.740">
    <property type="entry name" value="Single helix bin"/>
    <property type="match status" value="1"/>
</dbReference>
<dbReference type="SUPFAM" id="SSF49764">
    <property type="entry name" value="HSP20-like chaperones"/>
    <property type="match status" value="1"/>
</dbReference>
<feature type="region of interest" description="Disordered" evidence="1">
    <location>
        <begin position="134"/>
        <end position="156"/>
    </location>
</feature>
<protein>
    <recommendedName>
        <fullName evidence="2">CS domain-containing protein</fullName>
    </recommendedName>
</protein>
<dbReference type="PANTHER" id="PTHR12356:SF18">
    <property type="entry name" value="NUDC DOMAIN-CONTAINING PROTEIN 2"/>
    <property type="match status" value="1"/>
</dbReference>
<name>A0A913X7V1_EXADI</name>
<dbReference type="InterPro" id="IPR007052">
    <property type="entry name" value="CS_dom"/>
</dbReference>
<dbReference type="PROSITE" id="PS51203">
    <property type="entry name" value="CS"/>
    <property type="match status" value="1"/>
</dbReference>